<dbReference type="Proteomes" id="UP000053447">
    <property type="component" value="Unassembled WGS sequence"/>
</dbReference>
<dbReference type="GO" id="GO:0030870">
    <property type="term" value="C:Mre11 complex"/>
    <property type="evidence" value="ECO:0007669"/>
    <property type="project" value="InterPro"/>
</dbReference>
<dbReference type="GO" id="GO:0000724">
    <property type="term" value="P:double-strand break repair via homologous recombination"/>
    <property type="evidence" value="ECO:0007669"/>
    <property type="project" value="TreeGrafter"/>
</dbReference>
<dbReference type="EMBL" id="LFWA01000016">
    <property type="protein sequence ID" value="KTW26809.1"/>
    <property type="molecule type" value="Genomic_DNA"/>
</dbReference>
<keyword evidence="3" id="KW-0158">Chromosome</keyword>
<evidence type="ECO:0000256" key="6">
    <source>
        <dbReference type="ARBA" id="ARBA00023242"/>
    </source>
</evidence>
<evidence type="ECO:0000256" key="7">
    <source>
        <dbReference type="ARBA" id="ARBA00023306"/>
    </source>
</evidence>
<dbReference type="CDD" id="cd22667">
    <property type="entry name" value="FHA_NBN"/>
    <property type="match status" value="1"/>
</dbReference>
<evidence type="ECO:0000256" key="2">
    <source>
        <dbReference type="ARBA" id="ARBA00004286"/>
    </source>
</evidence>
<dbReference type="AlphaFoldDB" id="A0A0W4ZEK2"/>
<sequence length="681" mass="78681">MWVLESNSDELNGVRRYLRPGKEYLVGRAKYITDITIESKTVSKIHAKFVVGNVEKGSSLLLDEKIPIYVVDLGSKFGTTIDNVQLMNASKKCDQGSQEIIFAKCQGKFRLFWNPVVFTLSGIKLKDIQPLVEVYGIKISKKYSEKTTHVISKQRNTAKNLQALIYGVFVVTTSYVNELIETISLIELDFDHGFPNPQKHIPPDNIYSTIDACSEDFMPNNKRKYLFQGLTFIFFDEKQYFNLSPPVNSASGKAVFCKNTSNVEQIILFMQNHSNAIAVLPLKDSYYINIASKRTKINLINQDDFLEPILKLDLSLFKKNSYEDYDSIYMNNFTCEKSSVSECHKQLLNNKKYNCESSPRFGLELNNENICQVSKKCDLNNVLSDNVDNNCDIKSLEIINDVDKNTVLQKFSNFNRFITDDKMIHQVSDNKSCFISTNTDIKTNHALNNHTDFVQNTLFSPNKLNTMHHINGMGFQNAEDFSEKLSLNEKVLNRNMHETKSYNHLNLNSFFASDIKNSQVFLTPVSQKNEIILSQYKENELIDDHCLSNLYEKGENSKAVEYSKLELNLQKPSIDISSRWDPKWNGRKNFKKFRRAQRTQPTYTQHVRLIEYKPESMRFISEPNKQKNNKQIFKTNINNNGLSISENDLNRDKIKVFSKNIENYFDISQDNSDDDPLKFRL</sequence>
<keyword evidence="5" id="KW-0234">DNA repair</keyword>
<dbReference type="PROSITE" id="PS50172">
    <property type="entry name" value="BRCT"/>
    <property type="match status" value="1"/>
</dbReference>
<dbReference type="InterPro" id="IPR008984">
    <property type="entry name" value="SMAD_FHA_dom_sf"/>
</dbReference>
<dbReference type="Pfam" id="PF16508">
    <property type="entry name" value="NIBRIN_BRCT_II"/>
    <property type="match status" value="1"/>
</dbReference>
<dbReference type="InterPro" id="IPR040227">
    <property type="entry name" value="Nibrin-rel"/>
</dbReference>
<dbReference type="RefSeq" id="XP_018228140.1">
    <property type="nucleotide sequence ID" value="XM_018375534.1"/>
</dbReference>
<gene>
    <name evidence="11" type="ORF">T551_03271</name>
</gene>
<dbReference type="InterPro" id="IPR001357">
    <property type="entry name" value="BRCT_dom"/>
</dbReference>
<comment type="similarity">
    <text evidence="8">Belongs to the Nibrin family.</text>
</comment>
<keyword evidence="4" id="KW-0227">DNA damage</keyword>
<dbReference type="Gene3D" id="3.40.50.10980">
    <property type="entry name" value="Nibrin, BRCT2 domain"/>
    <property type="match status" value="1"/>
</dbReference>
<dbReference type="GeneID" id="28941789"/>
<evidence type="ECO:0000259" key="9">
    <source>
        <dbReference type="PROSITE" id="PS50006"/>
    </source>
</evidence>
<dbReference type="GO" id="GO:0005694">
    <property type="term" value="C:chromosome"/>
    <property type="evidence" value="ECO:0007669"/>
    <property type="project" value="UniProtKB-SubCell"/>
</dbReference>
<protein>
    <recommendedName>
        <fullName evidence="13">FHA domain-containing protein</fullName>
    </recommendedName>
</protein>
<dbReference type="InterPro" id="IPR043014">
    <property type="entry name" value="Nibrin_BRCT2_sf"/>
</dbReference>
<evidence type="ECO:0008006" key="13">
    <source>
        <dbReference type="Google" id="ProtNLM"/>
    </source>
</evidence>
<comment type="subcellular location">
    <subcellularLocation>
        <location evidence="2">Chromosome</location>
    </subcellularLocation>
    <subcellularLocation>
        <location evidence="1">Nucleus</location>
    </subcellularLocation>
</comment>
<dbReference type="SMART" id="SM00240">
    <property type="entry name" value="FHA"/>
    <property type="match status" value="1"/>
</dbReference>
<dbReference type="STRING" id="1408657.A0A0W4ZEK2"/>
<dbReference type="InterPro" id="IPR036420">
    <property type="entry name" value="BRCT_dom_sf"/>
</dbReference>
<dbReference type="Gene3D" id="2.60.200.20">
    <property type="match status" value="1"/>
</dbReference>
<evidence type="ECO:0000256" key="4">
    <source>
        <dbReference type="ARBA" id="ARBA00022763"/>
    </source>
</evidence>
<dbReference type="InterPro" id="IPR000253">
    <property type="entry name" value="FHA_dom"/>
</dbReference>
<evidence type="ECO:0000313" key="11">
    <source>
        <dbReference type="EMBL" id="KTW26809.1"/>
    </source>
</evidence>
<dbReference type="Pfam" id="PF00498">
    <property type="entry name" value="FHA"/>
    <property type="match status" value="1"/>
</dbReference>
<name>A0A0W4ZEK2_PNEJ7</name>
<accession>A0A0W4ZEK2</accession>
<proteinExistence type="inferred from homology"/>
<dbReference type="GO" id="GO:0003684">
    <property type="term" value="F:damaged DNA binding"/>
    <property type="evidence" value="ECO:0007669"/>
    <property type="project" value="TreeGrafter"/>
</dbReference>
<feature type="domain" description="BRCT" evidence="10">
    <location>
        <begin position="107"/>
        <end position="189"/>
    </location>
</feature>
<evidence type="ECO:0000256" key="3">
    <source>
        <dbReference type="ARBA" id="ARBA00022454"/>
    </source>
</evidence>
<dbReference type="Gene3D" id="3.40.50.10190">
    <property type="entry name" value="BRCT domain"/>
    <property type="match status" value="1"/>
</dbReference>
<evidence type="ECO:0000256" key="5">
    <source>
        <dbReference type="ARBA" id="ARBA00023204"/>
    </source>
</evidence>
<organism evidence="11 12">
    <name type="scientific">Pneumocystis jirovecii (strain RU7)</name>
    <name type="common">Human pneumocystis pneumonia agent</name>
    <dbReference type="NCBI Taxonomy" id="1408657"/>
    <lineage>
        <taxon>Eukaryota</taxon>
        <taxon>Fungi</taxon>
        <taxon>Dikarya</taxon>
        <taxon>Ascomycota</taxon>
        <taxon>Taphrinomycotina</taxon>
        <taxon>Pneumocystomycetes</taxon>
        <taxon>Pneumocystaceae</taxon>
        <taxon>Pneumocystis</taxon>
    </lineage>
</organism>
<keyword evidence="12" id="KW-1185">Reference proteome</keyword>
<dbReference type="InterPro" id="IPR032429">
    <property type="entry name" value="Nibrin_BRCT2"/>
</dbReference>
<comment type="caution">
    <text evidence="11">The sequence shown here is derived from an EMBL/GenBank/DDBJ whole genome shotgun (WGS) entry which is preliminary data.</text>
</comment>
<keyword evidence="7" id="KW-0131">Cell cycle</keyword>
<dbReference type="PANTHER" id="PTHR12162">
    <property type="entry name" value="NIBRIN-RELATED"/>
    <property type="match status" value="1"/>
</dbReference>
<reference evidence="12" key="1">
    <citation type="journal article" date="2016" name="Nat. Commun.">
        <title>Genome analysis of three Pneumocystis species reveals adaptation mechanisms to life exclusively in mammalian hosts.</title>
        <authorList>
            <person name="Ma L."/>
            <person name="Chen Z."/>
            <person name="Huang D.W."/>
            <person name="Kutty G."/>
            <person name="Ishihara M."/>
            <person name="Wang H."/>
            <person name="Abouelleil A."/>
            <person name="Bishop L."/>
            <person name="Davey E."/>
            <person name="Deng R."/>
            <person name="Deng X."/>
            <person name="Fan L."/>
            <person name="Fantoni G."/>
            <person name="Fitzgerald M."/>
            <person name="Gogineni E."/>
            <person name="Goldberg J.M."/>
            <person name="Handley G."/>
            <person name="Hu X."/>
            <person name="Huber C."/>
            <person name="Jiao X."/>
            <person name="Jones K."/>
            <person name="Levin J.Z."/>
            <person name="Liu Y."/>
            <person name="Macdonald P."/>
            <person name="Melnikov A."/>
            <person name="Raley C."/>
            <person name="Sassi M."/>
            <person name="Sherman B.T."/>
            <person name="Song X."/>
            <person name="Sykes S."/>
            <person name="Tran B."/>
            <person name="Walsh L."/>
            <person name="Xia Y."/>
            <person name="Yang J."/>
            <person name="Young S."/>
            <person name="Zeng Q."/>
            <person name="Zheng X."/>
            <person name="Stephens R."/>
            <person name="Nusbaum C."/>
            <person name="Birren B.W."/>
            <person name="Azadi P."/>
            <person name="Lempicki R.A."/>
            <person name="Cuomo C.A."/>
            <person name="Kovacs J.A."/>
        </authorList>
    </citation>
    <scope>NUCLEOTIDE SEQUENCE [LARGE SCALE GENOMIC DNA]</scope>
    <source>
        <strain evidence="12">RU7</strain>
    </source>
</reference>
<dbReference type="SUPFAM" id="SSF52113">
    <property type="entry name" value="BRCT domain"/>
    <property type="match status" value="1"/>
</dbReference>
<dbReference type="Pfam" id="PF00533">
    <property type="entry name" value="BRCT"/>
    <property type="match status" value="1"/>
</dbReference>
<dbReference type="PROSITE" id="PS50006">
    <property type="entry name" value="FHA_DOMAIN"/>
    <property type="match status" value="1"/>
</dbReference>
<feature type="domain" description="FHA" evidence="9">
    <location>
        <begin position="24"/>
        <end position="86"/>
    </location>
</feature>
<dbReference type="PANTHER" id="PTHR12162:SF0">
    <property type="entry name" value="NIBRIN"/>
    <property type="match status" value="1"/>
</dbReference>
<dbReference type="VEuPathDB" id="FungiDB:T551_03271"/>
<evidence type="ECO:0000259" key="10">
    <source>
        <dbReference type="PROSITE" id="PS50172"/>
    </source>
</evidence>
<evidence type="ECO:0000256" key="8">
    <source>
        <dbReference type="ARBA" id="ARBA00044757"/>
    </source>
</evidence>
<dbReference type="SUPFAM" id="SSF49879">
    <property type="entry name" value="SMAD/FHA domain"/>
    <property type="match status" value="1"/>
</dbReference>
<keyword evidence="6" id="KW-0539">Nucleus</keyword>
<dbReference type="OrthoDB" id="552194at2759"/>
<evidence type="ECO:0000256" key="1">
    <source>
        <dbReference type="ARBA" id="ARBA00004123"/>
    </source>
</evidence>
<dbReference type="GO" id="GO:0007095">
    <property type="term" value="P:mitotic G2 DNA damage checkpoint signaling"/>
    <property type="evidence" value="ECO:0007669"/>
    <property type="project" value="InterPro"/>
</dbReference>
<evidence type="ECO:0000313" key="12">
    <source>
        <dbReference type="Proteomes" id="UP000053447"/>
    </source>
</evidence>